<evidence type="ECO:0000313" key="1">
    <source>
        <dbReference type="EMBL" id="TQM23786.1"/>
    </source>
</evidence>
<sequence>MRFAGVLPPDAPDPMDGLRDRVRALPFPVMGLAPQPSIEDFDAFSLAETSGADGASSITVGLNYTLWRNPDDRDDPVNLADLDDEARAGLDVDPPWPRPTWLLDYVERLHHPQLSEAVWTTWDRDPSEQTTPARHLVDHVNHVLMNGFREELGLPVGPPPPGYDPFAGDWRVTASAVNPRATLEVDGTEREASEIDTDPFVYGIGVRLAPDRVATVVVARDHLPYLRVALATRGATSTG</sequence>
<protein>
    <submittedName>
        <fullName evidence="1">Uncharacterized protein</fullName>
    </submittedName>
</protein>
<dbReference type="AlphaFoldDB" id="A0A543EQB5"/>
<name>A0A543EQB5_9MICO</name>
<accession>A0A543EQB5</accession>
<keyword evidence="2" id="KW-1185">Reference proteome</keyword>
<reference evidence="1 2" key="1">
    <citation type="submission" date="2019-06" db="EMBL/GenBank/DDBJ databases">
        <title>Sequencing the genomes of 1000 actinobacteria strains.</title>
        <authorList>
            <person name="Klenk H.-P."/>
        </authorList>
    </citation>
    <scope>NUCLEOTIDE SEQUENCE [LARGE SCALE GENOMIC DNA]</scope>
    <source>
        <strain evidence="1 2">DSM 105492</strain>
    </source>
</reference>
<dbReference type="EMBL" id="VFPE01000005">
    <property type="protein sequence ID" value="TQM23786.1"/>
    <property type="molecule type" value="Genomic_DNA"/>
</dbReference>
<gene>
    <name evidence="1" type="ORF">FB391_3176</name>
</gene>
<proteinExistence type="predicted"/>
<evidence type="ECO:0000313" key="2">
    <source>
        <dbReference type="Proteomes" id="UP000320235"/>
    </source>
</evidence>
<comment type="caution">
    <text evidence="1">The sequence shown here is derived from an EMBL/GenBank/DDBJ whole genome shotgun (WGS) entry which is preliminary data.</text>
</comment>
<dbReference type="RefSeq" id="WP_141895944.1">
    <property type="nucleotide sequence ID" value="NZ_BAABLH010000006.1"/>
</dbReference>
<organism evidence="1 2">
    <name type="scientific">Microbacterium kyungheense</name>
    <dbReference type="NCBI Taxonomy" id="1263636"/>
    <lineage>
        <taxon>Bacteria</taxon>
        <taxon>Bacillati</taxon>
        <taxon>Actinomycetota</taxon>
        <taxon>Actinomycetes</taxon>
        <taxon>Micrococcales</taxon>
        <taxon>Microbacteriaceae</taxon>
        <taxon>Microbacterium</taxon>
    </lineage>
</organism>
<dbReference type="OrthoDB" id="4915037at2"/>
<dbReference type="Proteomes" id="UP000320235">
    <property type="component" value="Unassembled WGS sequence"/>
</dbReference>